<feature type="transmembrane region" description="Helical" evidence="1">
    <location>
        <begin position="189"/>
        <end position="210"/>
    </location>
</feature>
<feature type="transmembrane region" description="Helical" evidence="1">
    <location>
        <begin position="422"/>
        <end position="441"/>
    </location>
</feature>
<evidence type="ECO:0000313" key="3">
    <source>
        <dbReference type="Proteomes" id="UP000054908"/>
    </source>
</evidence>
<feature type="transmembrane region" description="Helical" evidence="1">
    <location>
        <begin position="396"/>
        <end position="416"/>
    </location>
</feature>
<dbReference type="PATRIC" id="fig|466.6.peg.1765"/>
<keyword evidence="1" id="KW-0812">Transmembrane</keyword>
<evidence type="ECO:0000313" key="2">
    <source>
        <dbReference type="EMBL" id="KTD25905.1"/>
    </source>
</evidence>
<dbReference type="Proteomes" id="UP000054908">
    <property type="component" value="Unassembled WGS sequence"/>
</dbReference>
<evidence type="ECO:0008006" key="4">
    <source>
        <dbReference type="Google" id="ProtNLM"/>
    </source>
</evidence>
<organism evidence="2 3">
    <name type="scientific">Legionella maceachernii</name>
    <dbReference type="NCBI Taxonomy" id="466"/>
    <lineage>
        <taxon>Bacteria</taxon>
        <taxon>Pseudomonadati</taxon>
        <taxon>Pseudomonadota</taxon>
        <taxon>Gammaproteobacteria</taxon>
        <taxon>Legionellales</taxon>
        <taxon>Legionellaceae</taxon>
        <taxon>Legionella</taxon>
    </lineage>
</organism>
<sequence length="457" mass="51656">MAGIGFSLRKILNHESITRTVAAYTVAGIIGGGPWLISILGIISLSIIIAQIPAQHEAITQFQISITYLIAGSLIFSGSAGNSFSRYAADQLFLNRPTYLISNLNGAMLVISASAGIFSFFFALIFFSQQDVAYRLLLMGSFVVLSNIWVVITLLTALKDYTIILKAFSLSYSIIVLLAYWLRHHGLDAFLFSFLIGQMVLLLNLLIVLYKEYPTNSIIDFHFMKKGSMYKLLIFSGLFFNLGVWVDKFIFWYNASTSYAVIGPFRASIIYDLPIFIAYLCLIPGMAVFLLLIETNFSDYYNRFNEAIRNGKSLDYIKIAGDQVNTYALNVIYSIVKIQALVIIIMLQFGEKILALLNISILYYNLLYIAVIGTSLQVLLLAIVDILYYMDRRWDVFVISIAYFILNLVFTLLSIYMGPFYYGYGFTLALACVCVLGMYFLNEEFNDLEYKVIMLRG</sequence>
<feature type="transmembrane region" description="Helical" evidence="1">
    <location>
        <begin position="133"/>
        <end position="156"/>
    </location>
</feature>
<comment type="caution">
    <text evidence="2">The sequence shown here is derived from an EMBL/GenBank/DDBJ whole genome shotgun (WGS) entry which is preliminary data.</text>
</comment>
<feature type="transmembrane region" description="Helical" evidence="1">
    <location>
        <begin position="21"/>
        <end position="50"/>
    </location>
</feature>
<feature type="transmembrane region" description="Helical" evidence="1">
    <location>
        <begin position="273"/>
        <end position="293"/>
    </location>
</feature>
<accession>A0A0W0W0W4</accession>
<dbReference type="RefSeq" id="WP_058452436.1">
    <property type="nucleotide sequence ID" value="NZ_CAAAIB010000004.1"/>
</dbReference>
<proteinExistence type="predicted"/>
<dbReference type="AlphaFoldDB" id="A0A0W0W0W4"/>
<dbReference type="OrthoDB" id="37830at2"/>
<gene>
    <name evidence="2" type="ORF">Lmac_1676</name>
</gene>
<dbReference type="InterPro" id="IPR031617">
    <property type="entry name" value="PelG"/>
</dbReference>
<keyword evidence="1" id="KW-0472">Membrane</keyword>
<feature type="transmembrane region" description="Helical" evidence="1">
    <location>
        <begin position="230"/>
        <end position="253"/>
    </location>
</feature>
<reference evidence="2 3" key="1">
    <citation type="submission" date="2015-11" db="EMBL/GenBank/DDBJ databases">
        <title>Genomic analysis of 38 Legionella species identifies large and diverse effector repertoires.</title>
        <authorList>
            <person name="Burstein D."/>
            <person name="Amaro F."/>
            <person name="Zusman T."/>
            <person name="Lifshitz Z."/>
            <person name="Cohen O."/>
            <person name="Gilbert J.A."/>
            <person name="Pupko T."/>
            <person name="Shuman H.A."/>
            <person name="Segal G."/>
        </authorList>
    </citation>
    <scope>NUCLEOTIDE SEQUENCE [LARGE SCALE GENOMIC DNA]</scope>
    <source>
        <strain evidence="2 3">PX-1-G2-E2</strain>
    </source>
</reference>
<name>A0A0W0W0W4_9GAMM</name>
<feature type="transmembrane region" description="Helical" evidence="1">
    <location>
        <begin position="106"/>
        <end position="127"/>
    </location>
</feature>
<feature type="transmembrane region" description="Helical" evidence="1">
    <location>
        <begin position="327"/>
        <end position="349"/>
    </location>
</feature>
<dbReference type="Pfam" id="PF16933">
    <property type="entry name" value="PelG"/>
    <property type="match status" value="1"/>
</dbReference>
<evidence type="ECO:0000256" key="1">
    <source>
        <dbReference type="SAM" id="Phobius"/>
    </source>
</evidence>
<feature type="transmembrane region" description="Helical" evidence="1">
    <location>
        <begin position="361"/>
        <end position="384"/>
    </location>
</feature>
<keyword evidence="1" id="KW-1133">Transmembrane helix</keyword>
<feature type="transmembrane region" description="Helical" evidence="1">
    <location>
        <begin position="62"/>
        <end position="85"/>
    </location>
</feature>
<keyword evidence="3" id="KW-1185">Reference proteome</keyword>
<dbReference type="EMBL" id="LNYL01000042">
    <property type="protein sequence ID" value="KTD25905.1"/>
    <property type="molecule type" value="Genomic_DNA"/>
</dbReference>
<protein>
    <recommendedName>
        <fullName evidence="4">Histidine kinase</fullName>
    </recommendedName>
</protein>
<feature type="transmembrane region" description="Helical" evidence="1">
    <location>
        <begin position="163"/>
        <end position="183"/>
    </location>
</feature>
<dbReference type="STRING" id="466.Lmac_1676"/>